<dbReference type="AlphaFoldDB" id="A0AAD8Z0W7"/>
<protein>
    <submittedName>
        <fullName evidence="2">Uncharacterized protein</fullName>
    </submittedName>
</protein>
<proteinExistence type="predicted"/>
<feature type="signal peptide" evidence="1">
    <location>
        <begin position="1"/>
        <end position="22"/>
    </location>
</feature>
<organism evidence="2 3">
    <name type="scientific">Electrophorus voltai</name>
    <dbReference type="NCBI Taxonomy" id="2609070"/>
    <lineage>
        <taxon>Eukaryota</taxon>
        <taxon>Metazoa</taxon>
        <taxon>Chordata</taxon>
        <taxon>Craniata</taxon>
        <taxon>Vertebrata</taxon>
        <taxon>Euteleostomi</taxon>
        <taxon>Actinopterygii</taxon>
        <taxon>Neopterygii</taxon>
        <taxon>Teleostei</taxon>
        <taxon>Ostariophysi</taxon>
        <taxon>Gymnotiformes</taxon>
        <taxon>Gymnotoidei</taxon>
        <taxon>Gymnotidae</taxon>
        <taxon>Electrophorus</taxon>
    </lineage>
</organism>
<name>A0AAD8Z0W7_9TELE</name>
<keyword evidence="1" id="KW-0732">Signal</keyword>
<accession>A0AAD8Z0W7</accession>
<sequence length="69" mass="7805">METQKQLWVSFLILVGFLQVNGGSNMQRCDYNVNGSIFEYGANALNKSLYIPLHQYAGKYILIVNVATF</sequence>
<dbReference type="EMBL" id="JAROKS010000022">
    <property type="protein sequence ID" value="KAK1789399.1"/>
    <property type="molecule type" value="Genomic_DNA"/>
</dbReference>
<reference evidence="2" key="1">
    <citation type="submission" date="2023-03" db="EMBL/GenBank/DDBJ databases">
        <title>Electrophorus voltai genome.</title>
        <authorList>
            <person name="Bian C."/>
        </authorList>
    </citation>
    <scope>NUCLEOTIDE SEQUENCE</scope>
    <source>
        <strain evidence="2">CB-2022</strain>
        <tissue evidence="2">Muscle</tissue>
    </source>
</reference>
<comment type="caution">
    <text evidence="2">The sequence shown here is derived from an EMBL/GenBank/DDBJ whole genome shotgun (WGS) entry which is preliminary data.</text>
</comment>
<gene>
    <name evidence="2" type="ORF">P4O66_015323</name>
</gene>
<evidence type="ECO:0000256" key="1">
    <source>
        <dbReference type="SAM" id="SignalP"/>
    </source>
</evidence>
<evidence type="ECO:0000313" key="3">
    <source>
        <dbReference type="Proteomes" id="UP001239994"/>
    </source>
</evidence>
<evidence type="ECO:0000313" key="2">
    <source>
        <dbReference type="EMBL" id="KAK1789399.1"/>
    </source>
</evidence>
<dbReference type="Gene3D" id="3.40.30.10">
    <property type="entry name" value="Glutaredoxin"/>
    <property type="match status" value="1"/>
</dbReference>
<keyword evidence="3" id="KW-1185">Reference proteome</keyword>
<dbReference type="Proteomes" id="UP001239994">
    <property type="component" value="Unassembled WGS sequence"/>
</dbReference>
<feature type="chain" id="PRO_5042254317" evidence="1">
    <location>
        <begin position="23"/>
        <end position="69"/>
    </location>
</feature>